<evidence type="ECO:0000313" key="3">
    <source>
        <dbReference type="Proteomes" id="UP000297348"/>
    </source>
</evidence>
<dbReference type="SUPFAM" id="SSF52218">
    <property type="entry name" value="Flavoproteins"/>
    <property type="match status" value="1"/>
</dbReference>
<dbReference type="InterPro" id="IPR029039">
    <property type="entry name" value="Flavoprotein-like_sf"/>
</dbReference>
<gene>
    <name evidence="2" type="ORF">EGT51_04030</name>
</gene>
<dbReference type="Gene3D" id="3.40.50.360">
    <property type="match status" value="1"/>
</dbReference>
<evidence type="ECO:0000259" key="1">
    <source>
        <dbReference type="Pfam" id="PF03358"/>
    </source>
</evidence>
<keyword evidence="3" id="KW-1185">Reference proteome</keyword>
<dbReference type="PANTHER" id="PTHR30543">
    <property type="entry name" value="CHROMATE REDUCTASE"/>
    <property type="match status" value="1"/>
</dbReference>
<dbReference type="GO" id="GO:0005829">
    <property type="term" value="C:cytosol"/>
    <property type="evidence" value="ECO:0007669"/>
    <property type="project" value="TreeGrafter"/>
</dbReference>
<protein>
    <submittedName>
        <fullName evidence="2">NADPH-dependent oxidoreductase</fullName>
    </submittedName>
</protein>
<proteinExistence type="predicted"/>
<dbReference type="GO" id="GO:0010181">
    <property type="term" value="F:FMN binding"/>
    <property type="evidence" value="ECO:0007669"/>
    <property type="project" value="TreeGrafter"/>
</dbReference>
<organism evidence="2 3">
    <name type="scientific">Levilactobacillus suantsaiihabitans</name>
    <dbReference type="NCBI Taxonomy" id="2487722"/>
    <lineage>
        <taxon>Bacteria</taxon>
        <taxon>Bacillati</taxon>
        <taxon>Bacillota</taxon>
        <taxon>Bacilli</taxon>
        <taxon>Lactobacillales</taxon>
        <taxon>Lactobacillaceae</taxon>
        <taxon>Levilactobacillus</taxon>
    </lineage>
</organism>
<sequence length="199" mass="21984">MTVKIGVILGTTRTNSLGARLFQYLQRHLVTPEVTYTWIDLQDYPLPLYDHAETPLSEPIQHLAAPEKRWLDVLAAQDGYLILSPEYDHAIPGSLKNALDFVGPEVTAKPVQIVTYSKYSDGGMLAAASFVGILQMLKMLVLPTPVLLWNAEPNFTADGDLVPDAANSDHFAQRLTEAADELRHYAQITKDHPYGGLAD</sequence>
<name>A0A4Z0JAA1_9LACO</name>
<dbReference type="EMBL" id="RKLX01000004">
    <property type="protein sequence ID" value="TGD19681.1"/>
    <property type="molecule type" value="Genomic_DNA"/>
</dbReference>
<comment type="caution">
    <text evidence="2">The sequence shown here is derived from an EMBL/GenBank/DDBJ whole genome shotgun (WGS) entry which is preliminary data.</text>
</comment>
<dbReference type="Proteomes" id="UP000297348">
    <property type="component" value="Unassembled WGS sequence"/>
</dbReference>
<dbReference type="AlphaFoldDB" id="A0A4Z0JAA1"/>
<dbReference type="Pfam" id="PF03358">
    <property type="entry name" value="FMN_red"/>
    <property type="match status" value="1"/>
</dbReference>
<evidence type="ECO:0000313" key="2">
    <source>
        <dbReference type="EMBL" id="TGD19681.1"/>
    </source>
</evidence>
<reference evidence="2 3" key="1">
    <citation type="submission" date="2018-10" db="EMBL/GenBank/DDBJ databases">
        <title>Lactobacillus sp. R7 and Lactobacillus sp. R19 isolated from fermented mustard green product of Taiwan.</title>
        <authorList>
            <person name="Lin S.-T."/>
        </authorList>
    </citation>
    <scope>NUCLEOTIDE SEQUENCE [LARGE SCALE GENOMIC DNA]</scope>
    <source>
        <strain evidence="2 3">BCRC 81129</strain>
    </source>
</reference>
<dbReference type="OrthoDB" id="9812295at2"/>
<dbReference type="InterPro" id="IPR050712">
    <property type="entry name" value="NAD(P)H-dep_reductase"/>
</dbReference>
<dbReference type="PANTHER" id="PTHR30543:SF21">
    <property type="entry name" value="NAD(P)H-DEPENDENT FMN REDUCTASE LOT6"/>
    <property type="match status" value="1"/>
</dbReference>
<accession>A0A4Z0JAA1</accession>
<feature type="domain" description="NADPH-dependent FMN reductase-like" evidence="1">
    <location>
        <begin position="3"/>
        <end position="149"/>
    </location>
</feature>
<dbReference type="InterPro" id="IPR005025">
    <property type="entry name" value="FMN_Rdtase-like_dom"/>
</dbReference>
<dbReference type="RefSeq" id="WP_135367505.1">
    <property type="nucleotide sequence ID" value="NZ_RKLX01000004.1"/>
</dbReference>
<dbReference type="GO" id="GO:0016491">
    <property type="term" value="F:oxidoreductase activity"/>
    <property type="evidence" value="ECO:0007669"/>
    <property type="project" value="InterPro"/>
</dbReference>